<evidence type="ECO:0000313" key="3">
    <source>
        <dbReference type="Proteomes" id="UP000652761"/>
    </source>
</evidence>
<dbReference type="EMBL" id="NMUH01002539">
    <property type="protein sequence ID" value="MQM00599.1"/>
    <property type="molecule type" value="Genomic_DNA"/>
</dbReference>
<keyword evidence="3" id="KW-1185">Reference proteome</keyword>
<feature type="transmembrane region" description="Helical" evidence="1">
    <location>
        <begin position="20"/>
        <end position="37"/>
    </location>
</feature>
<gene>
    <name evidence="2" type="ORF">Taro_033336</name>
</gene>
<sequence>MPATMSRITTRRQTRAPPALAISGTFFPFSLFPPFWLETPRALLPFPPFRSLLSLSSPFLPYSANGYASPSPRKREVLTGTAALWFAGEAAQEDVHAPSPVRPPQLPPPEEPVRRLRLPLQPDPQCNLSCCTFARRKPPLPGTVPFPPVSLRRGASTGLMSVKAIRRKTTGCASCVQGAPEKGGRTISGKWSNPPPLRPLPFLTLSFILSRLPLFLSSPLSHVRSLSCTLSLSLSLSLSCWVSPPQATFGGVVVAALLLPPLVCVVEEVTTVVIAAAAALCCRAAAVSIA</sequence>
<keyword evidence="1" id="KW-0472">Membrane</keyword>
<reference evidence="2" key="1">
    <citation type="submission" date="2017-07" db="EMBL/GenBank/DDBJ databases">
        <title>Taro Niue Genome Assembly and Annotation.</title>
        <authorList>
            <person name="Atibalentja N."/>
            <person name="Keating K."/>
            <person name="Fields C.J."/>
        </authorList>
    </citation>
    <scope>NUCLEOTIDE SEQUENCE</scope>
    <source>
        <strain evidence="2">Niue_2</strain>
        <tissue evidence="2">Leaf</tissue>
    </source>
</reference>
<protein>
    <submittedName>
        <fullName evidence="2">Uncharacterized protein</fullName>
    </submittedName>
</protein>
<evidence type="ECO:0000256" key="1">
    <source>
        <dbReference type="SAM" id="Phobius"/>
    </source>
</evidence>
<proteinExistence type="predicted"/>
<dbReference type="AlphaFoldDB" id="A0A843VV21"/>
<evidence type="ECO:0000313" key="2">
    <source>
        <dbReference type="EMBL" id="MQM00599.1"/>
    </source>
</evidence>
<name>A0A843VV21_COLES</name>
<keyword evidence="1" id="KW-1133">Transmembrane helix</keyword>
<dbReference type="Proteomes" id="UP000652761">
    <property type="component" value="Unassembled WGS sequence"/>
</dbReference>
<comment type="caution">
    <text evidence="2">The sequence shown here is derived from an EMBL/GenBank/DDBJ whole genome shotgun (WGS) entry which is preliminary data.</text>
</comment>
<keyword evidence="1" id="KW-0812">Transmembrane</keyword>
<accession>A0A843VV21</accession>
<organism evidence="2 3">
    <name type="scientific">Colocasia esculenta</name>
    <name type="common">Wild taro</name>
    <name type="synonym">Arum esculentum</name>
    <dbReference type="NCBI Taxonomy" id="4460"/>
    <lineage>
        <taxon>Eukaryota</taxon>
        <taxon>Viridiplantae</taxon>
        <taxon>Streptophyta</taxon>
        <taxon>Embryophyta</taxon>
        <taxon>Tracheophyta</taxon>
        <taxon>Spermatophyta</taxon>
        <taxon>Magnoliopsida</taxon>
        <taxon>Liliopsida</taxon>
        <taxon>Araceae</taxon>
        <taxon>Aroideae</taxon>
        <taxon>Colocasieae</taxon>
        <taxon>Colocasia</taxon>
    </lineage>
</organism>